<dbReference type="AlphaFoldDB" id="A0A9D4C1Z6"/>
<evidence type="ECO:0000256" key="1">
    <source>
        <dbReference type="SAM" id="MobiDB-lite"/>
    </source>
</evidence>
<keyword evidence="3" id="KW-1185">Reference proteome</keyword>
<reference evidence="2" key="1">
    <citation type="journal article" date="2019" name="bioRxiv">
        <title>The Genome of the Zebra Mussel, Dreissena polymorpha: A Resource for Invasive Species Research.</title>
        <authorList>
            <person name="McCartney M.A."/>
            <person name="Auch B."/>
            <person name="Kono T."/>
            <person name="Mallez S."/>
            <person name="Zhang Y."/>
            <person name="Obille A."/>
            <person name="Becker A."/>
            <person name="Abrahante J.E."/>
            <person name="Garbe J."/>
            <person name="Badalamenti J.P."/>
            <person name="Herman A."/>
            <person name="Mangelson H."/>
            <person name="Liachko I."/>
            <person name="Sullivan S."/>
            <person name="Sone E.D."/>
            <person name="Koren S."/>
            <person name="Silverstein K.A.T."/>
            <person name="Beckman K.B."/>
            <person name="Gohl D.M."/>
        </authorList>
    </citation>
    <scope>NUCLEOTIDE SEQUENCE</scope>
    <source>
        <strain evidence="2">Duluth1</strain>
        <tissue evidence="2">Whole animal</tissue>
    </source>
</reference>
<evidence type="ECO:0000313" key="3">
    <source>
        <dbReference type="Proteomes" id="UP000828390"/>
    </source>
</evidence>
<name>A0A9D4C1Z6_DREPO</name>
<gene>
    <name evidence="2" type="ORF">DPMN_058408</name>
</gene>
<evidence type="ECO:0000313" key="2">
    <source>
        <dbReference type="EMBL" id="KAH3715696.1"/>
    </source>
</evidence>
<protein>
    <submittedName>
        <fullName evidence="2">Uncharacterized protein</fullName>
    </submittedName>
</protein>
<feature type="region of interest" description="Disordered" evidence="1">
    <location>
        <begin position="40"/>
        <end position="59"/>
    </location>
</feature>
<feature type="compositionally biased region" description="Polar residues" evidence="1">
    <location>
        <begin position="40"/>
        <end position="57"/>
    </location>
</feature>
<organism evidence="2 3">
    <name type="scientific">Dreissena polymorpha</name>
    <name type="common">Zebra mussel</name>
    <name type="synonym">Mytilus polymorpha</name>
    <dbReference type="NCBI Taxonomy" id="45954"/>
    <lineage>
        <taxon>Eukaryota</taxon>
        <taxon>Metazoa</taxon>
        <taxon>Spiralia</taxon>
        <taxon>Lophotrochozoa</taxon>
        <taxon>Mollusca</taxon>
        <taxon>Bivalvia</taxon>
        <taxon>Autobranchia</taxon>
        <taxon>Heteroconchia</taxon>
        <taxon>Euheterodonta</taxon>
        <taxon>Imparidentia</taxon>
        <taxon>Neoheterodontei</taxon>
        <taxon>Myida</taxon>
        <taxon>Dreissenoidea</taxon>
        <taxon>Dreissenidae</taxon>
        <taxon>Dreissena</taxon>
    </lineage>
</organism>
<reference evidence="2" key="2">
    <citation type="submission" date="2020-11" db="EMBL/GenBank/DDBJ databases">
        <authorList>
            <person name="McCartney M.A."/>
            <person name="Auch B."/>
            <person name="Kono T."/>
            <person name="Mallez S."/>
            <person name="Becker A."/>
            <person name="Gohl D.M."/>
            <person name="Silverstein K.A.T."/>
            <person name="Koren S."/>
            <person name="Bechman K.B."/>
            <person name="Herman A."/>
            <person name="Abrahante J.E."/>
            <person name="Garbe J."/>
        </authorList>
    </citation>
    <scope>NUCLEOTIDE SEQUENCE</scope>
    <source>
        <strain evidence="2">Duluth1</strain>
        <tissue evidence="2">Whole animal</tissue>
    </source>
</reference>
<feature type="region of interest" description="Disordered" evidence="1">
    <location>
        <begin position="145"/>
        <end position="173"/>
    </location>
</feature>
<dbReference type="EMBL" id="JAIWYP010000013">
    <property type="protein sequence ID" value="KAH3715696.1"/>
    <property type="molecule type" value="Genomic_DNA"/>
</dbReference>
<proteinExistence type="predicted"/>
<sequence>MEPFYRANRQAKLDHITQLRPHHPQVLELYPTSAERKLSQSVTNDVGPTNELSSQNRAPMETCDTVPTVFRDTATSSTSSEVVTNSTAIPISTNDQGAMGSKLLGMADQSTNLSSFKTPSITHYLKQPTILLSTKPALTQDETAIKSIVGDNDNPTLSREETKPTRGRTRVKR</sequence>
<comment type="caution">
    <text evidence="2">The sequence shown here is derived from an EMBL/GenBank/DDBJ whole genome shotgun (WGS) entry which is preliminary data.</text>
</comment>
<dbReference type="Proteomes" id="UP000828390">
    <property type="component" value="Unassembled WGS sequence"/>
</dbReference>
<accession>A0A9D4C1Z6</accession>